<proteinExistence type="predicted"/>
<feature type="signal peptide" evidence="2">
    <location>
        <begin position="1"/>
        <end position="29"/>
    </location>
</feature>
<dbReference type="OrthoDB" id="433309at2759"/>
<dbReference type="GO" id="GO:0016740">
    <property type="term" value="F:transferase activity"/>
    <property type="evidence" value="ECO:0007669"/>
    <property type="project" value="UniProtKB-KW"/>
</dbReference>
<name>A0A3L6TXK1_PANMI</name>
<organism evidence="3 4">
    <name type="scientific">Panicum miliaceum</name>
    <name type="common">Proso millet</name>
    <name type="synonym">Broomcorn millet</name>
    <dbReference type="NCBI Taxonomy" id="4540"/>
    <lineage>
        <taxon>Eukaryota</taxon>
        <taxon>Viridiplantae</taxon>
        <taxon>Streptophyta</taxon>
        <taxon>Embryophyta</taxon>
        <taxon>Tracheophyta</taxon>
        <taxon>Spermatophyta</taxon>
        <taxon>Magnoliopsida</taxon>
        <taxon>Liliopsida</taxon>
        <taxon>Poales</taxon>
        <taxon>Poaceae</taxon>
        <taxon>PACMAD clade</taxon>
        <taxon>Panicoideae</taxon>
        <taxon>Panicodae</taxon>
        <taxon>Paniceae</taxon>
        <taxon>Panicinae</taxon>
        <taxon>Panicum</taxon>
        <taxon>Panicum sect. Panicum</taxon>
    </lineage>
</organism>
<evidence type="ECO:0000313" key="4">
    <source>
        <dbReference type="Proteomes" id="UP000275267"/>
    </source>
</evidence>
<evidence type="ECO:0000256" key="1">
    <source>
        <dbReference type="SAM" id="MobiDB-lite"/>
    </source>
</evidence>
<dbReference type="Proteomes" id="UP000275267">
    <property type="component" value="Unassembled WGS sequence"/>
</dbReference>
<reference evidence="4" key="1">
    <citation type="journal article" date="2019" name="Nat. Commun.">
        <title>The genome of broomcorn millet.</title>
        <authorList>
            <person name="Zou C."/>
            <person name="Miki D."/>
            <person name="Li D."/>
            <person name="Tang Q."/>
            <person name="Xiao L."/>
            <person name="Rajput S."/>
            <person name="Deng P."/>
            <person name="Jia W."/>
            <person name="Huang R."/>
            <person name="Zhang M."/>
            <person name="Sun Y."/>
            <person name="Hu J."/>
            <person name="Fu X."/>
            <person name="Schnable P.S."/>
            <person name="Li F."/>
            <person name="Zhang H."/>
            <person name="Feng B."/>
            <person name="Zhu X."/>
            <person name="Liu R."/>
            <person name="Schnable J.C."/>
            <person name="Zhu J.-K."/>
            <person name="Zhang H."/>
        </authorList>
    </citation>
    <scope>NUCLEOTIDE SEQUENCE [LARGE SCALE GENOMIC DNA]</scope>
</reference>
<keyword evidence="2" id="KW-0732">Signal</keyword>
<dbReference type="EMBL" id="PQIB02000001">
    <property type="protein sequence ID" value="RLN43254.1"/>
    <property type="molecule type" value="Genomic_DNA"/>
</dbReference>
<keyword evidence="4" id="KW-1185">Reference proteome</keyword>
<evidence type="ECO:0000256" key="2">
    <source>
        <dbReference type="SAM" id="SignalP"/>
    </source>
</evidence>
<accession>A0A3L6TXK1</accession>
<dbReference type="STRING" id="4540.A0A3L6TXK1"/>
<dbReference type="PANTHER" id="PTHR46701:SF7">
    <property type="entry name" value="GLYCOSYLTRANSFERASE-LIKE KOBITO 1"/>
    <property type="match status" value="1"/>
</dbReference>
<dbReference type="GO" id="GO:0030244">
    <property type="term" value="P:cellulose biosynthetic process"/>
    <property type="evidence" value="ECO:0007669"/>
    <property type="project" value="InterPro"/>
</dbReference>
<comment type="caution">
    <text evidence="3">The sequence shown here is derived from an EMBL/GenBank/DDBJ whole genome shotgun (WGS) entry which is preliminary data.</text>
</comment>
<gene>
    <name evidence="3" type="ORF">C2845_PM01G47740</name>
</gene>
<feature type="region of interest" description="Disordered" evidence="1">
    <location>
        <begin position="538"/>
        <end position="558"/>
    </location>
</feature>
<dbReference type="PANTHER" id="PTHR46701">
    <property type="entry name" value="GLYCOSYLTRANSFERASE-LIKE KOBITO 1"/>
    <property type="match status" value="1"/>
</dbReference>
<sequence>MPPAQAAPGGGAAWRRLLLLLTVLPLTLAALAFVLQWRGGGVDDPTARWAPHAFPGMAEPVRLSLPSSDCGDVLAGSSGPSFPYLRGWSFPSDSGAGLGLQPKVCVQTSTSAGLEQILPWLFYHKVVGVAQFLLFVEGKAAKPNVAGVLESIPGVKVVYRTKDLEEQQARSRIWNETWLSGFFYKPCNYELFVKQSLNMEMAIVMARDHGMDWIIHLDTDELLYPGGAAEYSVRRLLAEVPRDVDMVIFPNYESSVERDNIQDPFSEVSMFKKNYDHLPKDTYFGMYKEATRGNPNYFLTYGNGKSAARIQDHLRPNGAHRWHNYAKSPNEIKLEEAAVLHYTYTKFSDLTSRRDRCGCKPTKEDVKRCFMLDFDRAVATYRVKMLTSMEPHVEVFRLSGGPEMPDPETHSRSLDQLHKAWLSSAQKAQQHRGHIRYNERVVWNDKKMNLKLLRKGVLTRIYTPMAIVQGLRESGVFTSVIAAGQPAVNEKFLLKKTDAQSQNVTRPGNLPIKLRATDSKASARKILQAELVFSDTDVTAVPPLSPPGLDDEHRHHSE</sequence>
<dbReference type="AlphaFoldDB" id="A0A3L6TXK1"/>
<evidence type="ECO:0000313" key="3">
    <source>
        <dbReference type="EMBL" id="RLN43254.1"/>
    </source>
</evidence>
<protein>
    <submittedName>
        <fullName evidence="3">Glycosyltransferase-like</fullName>
    </submittedName>
</protein>
<dbReference type="GO" id="GO:0009737">
    <property type="term" value="P:response to abscisic acid"/>
    <property type="evidence" value="ECO:0007669"/>
    <property type="project" value="InterPro"/>
</dbReference>
<dbReference type="InterPro" id="IPR044224">
    <property type="entry name" value="KOBITO1-like"/>
</dbReference>
<feature type="chain" id="PRO_5018245938" evidence="2">
    <location>
        <begin position="30"/>
        <end position="558"/>
    </location>
</feature>